<sequence>MNFAKLDRNPYKKLPVKDLDRMHSNTEINNRKSSQNLRRNSNSRMDVSPLDTLPSSPQHSRQSLGEGRASLLGLLPSLPPDSPSLFLRTLRVAIKYMKFLGPGIMVSVSFIDPGNYSASVAGGSVLEYKLLFTILLSNFLAAFLQILCTKLGCVTGLNLAQNCRAHLPPRLNMATYILAELAIIATDLAEVVGTAIALNILFGLPLYAGVLVTILDVMIILFFYRPKGPLFVVRIFEGLVTILVAATVVCFAVELDKASDVIVFKDVMEGFLPHKKSFRDDGLYLSLAILGATVMPHSLYLGLGVVQPRLKDYDIKNGNYIDPSAAMDEESRQSFEDEDDDGYRPSLEAINETMSYSIIELLVSLFTVALFVNASILIIAGALLYDPKNAGKPPDADDSADLFSIYELLRDHLSPLAGKIFALALLFSGQSAGIVVTLSGQMISEGFLTWTMNPVIRRLLTRSIAVLPCLVLTMIAGRRGLANVLNVSQVVLSLLLPFVSAPLVYFTCSSDIMRVNVSGGCDQYRPSEREFEIELAAMDSPLSLASPLEFASPEQYVDMSNGKVTKCAAIITWVFITVLNLYLIGDMIW</sequence>
<evidence type="ECO:0000313" key="7">
    <source>
        <dbReference type="EMBL" id="ODQ81333.1"/>
    </source>
</evidence>
<dbReference type="AlphaFoldDB" id="A0A1E3QUG9"/>
<dbReference type="GO" id="GO:0005886">
    <property type="term" value="C:plasma membrane"/>
    <property type="evidence" value="ECO:0007669"/>
    <property type="project" value="TreeGrafter"/>
</dbReference>
<evidence type="ECO:0000256" key="6">
    <source>
        <dbReference type="SAM" id="Phobius"/>
    </source>
</evidence>
<dbReference type="NCBIfam" id="TIGR01197">
    <property type="entry name" value="nramp"/>
    <property type="match status" value="1"/>
</dbReference>
<dbReference type="STRING" id="984486.A0A1E3QUG9"/>
<dbReference type="InterPro" id="IPR001046">
    <property type="entry name" value="NRAMP_fam"/>
</dbReference>
<evidence type="ECO:0000256" key="2">
    <source>
        <dbReference type="ARBA" id="ARBA00022692"/>
    </source>
</evidence>
<evidence type="ECO:0000313" key="8">
    <source>
        <dbReference type="Proteomes" id="UP000094336"/>
    </source>
</evidence>
<dbReference type="RefSeq" id="XP_018986661.1">
    <property type="nucleotide sequence ID" value="XM_019128388.1"/>
</dbReference>
<dbReference type="Pfam" id="PF01566">
    <property type="entry name" value="Nramp"/>
    <property type="match status" value="1"/>
</dbReference>
<dbReference type="PANTHER" id="PTHR11706:SF50">
    <property type="entry name" value="MANGANESE TRANSPORTER SMF2"/>
    <property type="match status" value="1"/>
</dbReference>
<feature type="transmembrane region" description="Helical" evidence="6">
    <location>
        <begin position="283"/>
        <end position="306"/>
    </location>
</feature>
<feature type="compositionally biased region" description="Polar residues" evidence="5">
    <location>
        <begin position="53"/>
        <end position="63"/>
    </location>
</feature>
<feature type="transmembrane region" description="Helical" evidence="6">
    <location>
        <begin position="416"/>
        <end position="438"/>
    </location>
</feature>
<evidence type="ECO:0000256" key="4">
    <source>
        <dbReference type="ARBA" id="ARBA00023136"/>
    </source>
</evidence>
<keyword evidence="3 6" id="KW-1133">Transmembrane helix</keyword>
<dbReference type="OrthoDB" id="409173at2759"/>
<name>A0A1E3QUG9_9ASCO</name>
<keyword evidence="8" id="KW-1185">Reference proteome</keyword>
<organism evidence="7 8">
    <name type="scientific">Babjeviella inositovora NRRL Y-12698</name>
    <dbReference type="NCBI Taxonomy" id="984486"/>
    <lineage>
        <taxon>Eukaryota</taxon>
        <taxon>Fungi</taxon>
        <taxon>Dikarya</taxon>
        <taxon>Ascomycota</taxon>
        <taxon>Saccharomycotina</taxon>
        <taxon>Pichiomycetes</taxon>
        <taxon>Serinales incertae sedis</taxon>
        <taxon>Babjeviella</taxon>
    </lineage>
</organism>
<dbReference type="Proteomes" id="UP000094336">
    <property type="component" value="Unassembled WGS sequence"/>
</dbReference>
<reference evidence="8" key="1">
    <citation type="submission" date="2016-05" db="EMBL/GenBank/DDBJ databases">
        <title>Comparative genomics of biotechnologically important yeasts.</title>
        <authorList>
            <consortium name="DOE Joint Genome Institute"/>
            <person name="Riley R."/>
            <person name="Haridas S."/>
            <person name="Wolfe K.H."/>
            <person name="Lopes M.R."/>
            <person name="Hittinger C.T."/>
            <person name="Goker M."/>
            <person name="Salamov A."/>
            <person name="Wisecaver J."/>
            <person name="Long T.M."/>
            <person name="Aerts A.L."/>
            <person name="Barry K."/>
            <person name="Choi C."/>
            <person name="Clum A."/>
            <person name="Coughlan A.Y."/>
            <person name="Deshpande S."/>
            <person name="Douglass A.P."/>
            <person name="Hanson S.J."/>
            <person name="Klenk H.-P."/>
            <person name="Labutti K."/>
            <person name="Lapidus A."/>
            <person name="Lindquist E."/>
            <person name="Lipzen A."/>
            <person name="Meier-Kolthoff J.P."/>
            <person name="Ohm R.A."/>
            <person name="Otillar R.P."/>
            <person name="Pangilinan J."/>
            <person name="Peng Y."/>
            <person name="Rokas A."/>
            <person name="Rosa C.A."/>
            <person name="Scheuner C."/>
            <person name="Sibirny A.A."/>
            <person name="Slot J.C."/>
            <person name="Stielow J.B."/>
            <person name="Sun H."/>
            <person name="Kurtzman C.P."/>
            <person name="Blackwell M."/>
            <person name="Grigoriev I.V."/>
            <person name="Jeffries T.W."/>
        </authorList>
    </citation>
    <scope>NUCLEOTIDE SEQUENCE [LARGE SCALE GENOMIC DNA]</scope>
    <source>
        <strain evidence="8">NRRL Y-12698</strain>
    </source>
</reference>
<evidence type="ECO:0000256" key="1">
    <source>
        <dbReference type="ARBA" id="ARBA00004141"/>
    </source>
</evidence>
<feature type="transmembrane region" description="Helical" evidence="6">
    <location>
        <begin position="361"/>
        <end position="385"/>
    </location>
</feature>
<feature type="transmembrane region" description="Helical" evidence="6">
    <location>
        <begin position="174"/>
        <end position="198"/>
    </location>
</feature>
<accession>A0A1E3QUG9</accession>
<dbReference type="HAMAP" id="MF_00221">
    <property type="entry name" value="NRAMP"/>
    <property type="match status" value="1"/>
</dbReference>
<keyword evidence="2 6" id="KW-0812">Transmembrane</keyword>
<dbReference type="GO" id="GO:0030026">
    <property type="term" value="P:intracellular manganese ion homeostasis"/>
    <property type="evidence" value="ECO:0007669"/>
    <property type="project" value="TreeGrafter"/>
</dbReference>
<feature type="transmembrane region" description="Helical" evidence="6">
    <location>
        <begin position="567"/>
        <end position="585"/>
    </location>
</feature>
<evidence type="ECO:0000256" key="5">
    <source>
        <dbReference type="SAM" id="MobiDB-lite"/>
    </source>
</evidence>
<dbReference type="GeneID" id="30146241"/>
<dbReference type="NCBIfam" id="NF037982">
    <property type="entry name" value="Nramp_1"/>
    <property type="match status" value="1"/>
</dbReference>
<comment type="subcellular location">
    <subcellularLocation>
        <location evidence="1">Membrane</location>
        <topology evidence="1">Multi-pass membrane protein</topology>
    </subcellularLocation>
</comment>
<gene>
    <name evidence="7" type="ORF">BABINDRAFT_160692</name>
</gene>
<feature type="transmembrane region" description="Helical" evidence="6">
    <location>
        <begin position="489"/>
        <end position="508"/>
    </location>
</feature>
<feature type="region of interest" description="Disordered" evidence="5">
    <location>
        <begin position="14"/>
        <end position="63"/>
    </location>
</feature>
<protein>
    <submittedName>
        <fullName evidence="7">Uncharacterized protein</fullName>
    </submittedName>
</protein>
<feature type="transmembrane region" description="Helical" evidence="6">
    <location>
        <begin position="459"/>
        <end position="477"/>
    </location>
</feature>
<feature type="transmembrane region" description="Helical" evidence="6">
    <location>
        <begin position="92"/>
        <end position="111"/>
    </location>
</feature>
<dbReference type="EMBL" id="KV454428">
    <property type="protein sequence ID" value="ODQ81333.1"/>
    <property type="molecule type" value="Genomic_DNA"/>
</dbReference>
<dbReference type="GO" id="GO:0015086">
    <property type="term" value="F:cadmium ion transmembrane transporter activity"/>
    <property type="evidence" value="ECO:0007669"/>
    <property type="project" value="TreeGrafter"/>
</dbReference>
<feature type="transmembrane region" description="Helical" evidence="6">
    <location>
        <begin position="131"/>
        <end position="153"/>
    </location>
</feature>
<keyword evidence="4 6" id="KW-0472">Membrane</keyword>
<evidence type="ECO:0000256" key="3">
    <source>
        <dbReference type="ARBA" id="ARBA00022989"/>
    </source>
</evidence>
<dbReference type="PRINTS" id="PR00447">
    <property type="entry name" value="NATRESASSCMP"/>
</dbReference>
<feature type="compositionally biased region" description="Basic and acidic residues" evidence="5">
    <location>
        <begin position="14"/>
        <end position="24"/>
    </location>
</feature>
<feature type="transmembrane region" description="Helical" evidence="6">
    <location>
        <begin position="204"/>
        <end position="224"/>
    </location>
</feature>
<dbReference type="GO" id="GO:0005384">
    <property type="term" value="F:manganese ion transmembrane transporter activity"/>
    <property type="evidence" value="ECO:0007669"/>
    <property type="project" value="TreeGrafter"/>
</dbReference>
<feature type="transmembrane region" description="Helical" evidence="6">
    <location>
        <begin position="231"/>
        <end position="255"/>
    </location>
</feature>
<proteinExistence type="inferred from homology"/>
<dbReference type="PANTHER" id="PTHR11706">
    <property type="entry name" value="SOLUTE CARRIER PROTEIN FAMILY 11 MEMBER"/>
    <property type="match status" value="1"/>
</dbReference>
<dbReference type="GO" id="GO:0034755">
    <property type="term" value="P:iron ion transmembrane transport"/>
    <property type="evidence" value="ECO:0007669"/>
    <property type="project" value="TreeGrafter"/>
</dbReference>
<feature type="compositionally biased region" description="Low complexity" evidence="5">
    <location>
        <begin position="31"/>
        <end position="44"/>
    </location>
</feature>